<evidence type="ECO:0000313" key="2">
    <source>
        <dbReference type="Proteomes" id="UP000799536"/>
    </source>
</evidence>
<name>A0A9P4JHN1_9PLEO</name>
<evidence type="ECO:0000313" key="1">
    <source>
        <dbReference type="EMBL" id="KAF2199591.1"/>
    </source>
</evidence>
<dbReference type="Proteomes" id="UP000799536">
    <property type="component" value="Unassembled WGS sequence"/>
</dbReference>
<keyword evidence="2" id="KW-1185">Reference proteome</keyword>
<gene>
    <name evidence="1" type="ORF">GQ43DRAFT_433273</name>
</gene>
<protein>
    <submittedName>
        <fullName evidence="1">Uncharacterized protein</fullName>
    </submittedName>
</protein>
<organism evidence="1 2">
    <name type="scientific">Delitschia confertaspora ATCC 74209</name>
    <dbReference type="NCBI Taxonomy" id="1513339"/>
    <lineage>
        <taxon>Eukaryota</taxon>
        <taxon>Fungi</taxon>
        <taxon>Dikarya</taxon>
        <taxon>Ascomycota</taxon>
        <taxon>Pezizomycotina</taxon>
        <taxon>Dothideomycetes</taxon>
        <taxon>Pleosporomycetidae</taxon>
        <taxon>Pleosporales</taxon>
        <taxon>Delitschiaceae</taxon>
        <taxon>Delitschia</taxon>
    </lineage>
</organism>
<reference evidence="1" key="1">
    <citation type="journal article" date="2020" name="Stud. Mycol.">
        <title>101 Dothideomycetes genomes: a test case for predicting lifestyles and emergence of pathogens.</title>
        <authorList>
            <person name="Haridas S."/>
            <person name="Albert R."/>
            <person name="Binder M."/>
            <person name="Bloem J."/>
            <person name="Labutti K."/>
            <person name="Salamov A."/>
            <person name="Andreopoulos B."/>
            <person name="Baker S."/>
            <person name="Barry K."/>
            <person name="Bills G."/>
            <person name="Bluhm B."/>
            <person name="Cannon C."/>
            <person name="Castanera R."/>
            <person name="Culley D."/>
            <person name="Daum C."/>
            <person name="Ezra D."/>
            <person name="Gonzalez J."/>
            <person name="Henrissat B."/>
            <person name="Kuo A."/>
            <person name="Liang C."/>
            <person name="Lipzen A."/>
            <person name="Lutzoni F."/>
            <person name="Magnuson J."/>
            <person name="Mondo S."/>
            <person name="Nolan M."/>
            <person name="Ohm R."/>
            <person name="Pangilinan J."/>
            <person name="Park H.-J."/>
            <person name="Ramirez L."/>
            <person name="Alfaro M."/>
            <person name="Sun H."/>
            <person name="Tritt A."/>
            <person name="Yoshinaga Y."/>
            <person name="Zwiers L.-H."/>
            <person name="Turgeon B."/>
            <person name="Goodwin S."/>
            <person name="Spatafora J."/>
            <person name="Crous P."/>
            <person name="Grigoriev I."/>
        </authorList>
    </citation>
    <scope>NUCLEOTIDE SEQUENCE</scope>
    <source>
        <strain evidence="1">ATCC 74209</strain>
    </source>
</reference>
<sequence>MLLAHQGLDLLRSPIKEAVESLQEVCDDRSSLLHALVYSDLRYLAVSHPDPSPVLLEGIAMCEAADKFKGGIPRHTCSVRYKARVLNGDAAAAPGQDNNVSRMLSDSRVLLRSLGGCLSYVDRIYQNGRTEVLGQEKFAAVVGCGDTEIGIGGGECFR</sequence>
<proteinExistence type="predicted"/>
<dbReference type="AlphaFoldDB" id="A0A9P4JHN1"/>
<comment type="caution">
    <text evidence="1">The sequence shown here is derived from an EMBL/GenBank/DDBJ whole genome shotgun (WGS) entry which is preliminary data.</text>
</comment>
<accession>A0A9P4JHN1</accession>
<dbReference type="EMBL" id="ML994067">
    <property type="protein sequence ID" value="KAF2199591.1"/>
    <property type="molecule type" value="Genomic_DNA"/>
</dbReference>